<dbReference type="OMA" id="MFYDDIS"/>
<protein>
    <submittedName>
        <fullName evidence="1">Uncharacterized protein</fullName>
    </submittedName>
</protein>
<gene>
    <name evidence="1" type="ORF">YQE_06870</name>
</gene>
<sequence>MPEMLQFLPKRLEFARESVDLDLDDWKKVLFTDEVRVGLKSSDGRIFIFRRPGERYIQACMVPHLAFRGGSIMFYDDISLEARKDLVVIRRRSLASQKYIQEILENYVVPVAPHIGDNIFFMDDKALT</sequence>
<name>N6TFU5_DENPD</name>
<dbReference type="InterPro" id="IPR036397">
    <property type="entry name" value="RNaseH_sf"/>
</dbReference>
<dbReference type="Gene3D" id="3.30.420.10">
    <property type="entry name" value="Ribonuclease H-like superfamily/Ribonuclease H"/>
    <property type="match status" value="1"/>
</dbReference>
<dbReference type="AlphaFoldDB" id="N6TFU5"/>
<dbReference type="HOGENOM" id="CLU_148887_0_0_1"/>
<organism evidence="1">
    <name type="scientific">Dendroctonus ponderosae</name>
    <name type="common">Mountain pine beetle</name>
    <dbReference type="NCBI Taxonomy" id="77166"/>
    <lineage>
        <taxon>Eukaryota</taxon>
        <taxon>Metazoa</taxon>
        <taxon>Ecdysozoa</taxon>
        <taxon>Arthropoda</taxon>
        <taxon>Hexapoda</taxon>
        <taxon>Insecta</taxon>
        <taxon>Pterygota</taxon>
        <taxon>Neoptera</taxon>
        <taxon>Endopterygota</taxon>
        <taxon>Coleoptera</taxon>
        <taxon>Polyphaga</taxon>
        <taxon>Cucujiformia</taxon>
        <taxon>Curculionidae</taxon>
        <taxon>Scolytinae</taxon>
        <taxon>Dendroctonus</taxon>
    </lineage>
</organism>
<reference evidence="1" key="1">
    <citation type="journal article" date="2013" name="Genome Biol.">
        <title>Draft genome of the mountain pine beetle, Dendroctonus ponderosae Hopkins, a major forest pest.</title>
        <authorList>
            <person name="Keeling C.I."/>
            <person name="Yuen M.M."/>
            <person name="Liao N.Y."/>
            <person name="Docking T.R."/>
            <person name="Chan S.K."/>
            <person name="Taylor G.A."/>
            <person name="Palmquist D.L."/>
            <person name="Jackman S.D."/>
            <person name="Nguyen A."/>
            <person name="Li M."/>
            <person name="Henderson H."/>
            <person name="Janes J.K."/>
            <person name="Zhao Y."/>
            <person name="Pandoh P."/>
            <person name="Moore R."/>
            <person name="Sperling F.A."/>
            <person name="Huber D.P."/>
            <person name="Birol I."/>
            <person name="Jones S.J."/>
            <person name="Bohlmann J."/>
        </authorList>
    </citation>
    <scope>NUCLEOTIDE SEQUENCE</scope>
</reference>
<dbReference type="GO" id="GO:0003676">
    <property type="term" value="F:nucleic acid binding"/>
    <property type="evidence" value="ECO:0007669"/>
    <property type="project" value="InterPro"/>
</dbReference>
<feature type="non-terminal residue" evidence="1">
    <location>
        <position position="1"/>
    </location>
</feature>
<proteinExistence type="predicted"/>
<dbReference type="EMBL" id="KB740972">
    <property type="protein sequence ID" value="ENN76613.1"/>
    <property type="molecule type" value="Genomic_DNA"/>
</dbReference>
<evidence type="ECO:0000313" key="1">
    <source>
        <dbReference type="EMBL" id="ENN76613.1"/>
    </source>
</evidence>
<accession>N6TFU5</accession>